<feature type="chain" id="PRO_5045892116" evidence="5">
    <location>
        <begin position="22"/>
        <end position="286"/>
    </location>
</feature>
<dbReference type="SMART" id="SM00062">
    <property type="entry name" value="PBPb"/>
    <property type="match status" value="1"/>
</dbReference>
<organism evidence="7 8">
    <name type="scientific">Marinilactibacillus psychrotolerans</name>
    <dbReference type="NCBI Taxonomy" id="191770"/>
    <lineage>
        <taxon>Bacteria</taxon>
        <taxon>Bacillati</taxon>
        <taxon>Bacillota</taxon>
        <taxon>Bacilli</taxon>
        <taxon>Lactobacillales</taxon>
        <taxon>Carnobacteriaceae</taxon>
        <taxon>Marinilactibacillus</taxon>
    </lineage>
</organism>
<dbReference type="InterPro" id="IPR001638">
    <property type="entry name" value="Solute-binding_3/MltF_N"/>
</dbReference>
<evidence type="ECO:0000256" key="5">
    <source>
        <dbReference type="SAM" id="SignalP"/>
    </source>
</evidence>
<protein>
    <submittedName>
        <fullName evidence="7">Transporter substrate-binding domain-containing protein</fullName>
    </submittedName>
</protein>
<name>A0ABW8UP21_9LACT</name>
<comment type="similarity">
    <text evidence="2 4">Belongs to the bacterial solute-binding protein 3 family.</text>
</comment>
<evidence type="ECO:0000259" key="6">
    <source>
        <dbReference type="SMART" id="SM00062"/>
    </source>
</evidence>
<proteinExistence type="inferred from homology"/>
<comment type="caution">
    <text evidence="7">The sequence shown here is derived from an EMBL/GenBank/DDBJ whole genome shotgun (WGS) entry which is preliminary data.</text>
</comment>
<dbReference type="Pfam" id="PF00497">
    <property type="entry name" value="SBP_bac_3"/>
    <property type="match status" value="1"/>
</dbReference>
<dbReference type="EMBL" id="JBGQQK010000020">
    <property type="protein sequence ID" value="MFL2103147.1"/>
    <property type="molecule type" value="Genomic_DNA"/>
</dbReference>
<dbReference type="SUPFAM" id="SSF53850">
    <property type="entry name" value="Periplasmic binding protein-like II"/>
    <property type="match status" value="1"/>
</dbReference>
<gene>
    <name evidence="7" type="ORF">ACEN37_07750</name>
</gene>
<feature type="domain" description="Solute-binding protein family 3/N-terminal" evidence="6">
    <location>
        <begin position="45"/>
        <end position="269"/>
    </location>
</feature>
<dbReference type="PANTHER" id="PTHR35936">
    <property type="entry name" value="MEMBRANE-BOUND LYTIC MUREIN TRANSGLYCOSYLASE F"/>
    <property type="match status" value="1"/>
</dbReference>
<dbReference type="PANTHER" id="PTHR35936:SF34">
    <property type="entry name" value="ABC TRANSPORTER EXTRACELLULAR-BINDING PROTEIN YCKB-RELATED"/>
    <property type="match status" value="1"/>
</dbReference>
<dbReference type="InterPro" id="IPR018313">
    <property type="entry name" value="SBP_3_CS"/>
</dbReference>
<reference evidence="7 8" key="1">
    <citation type="submission" date="2024-08" db="EMBL/GenBank/DDBJ databases">
        <authorList>
            <person name="Arias E."/>
        </authorList>
    </citation>
    <scope>NUCLEOTIDE SEQUENCE [LARGE SCALE GENOMIC DNA]</scope>
    <source>
        <strain evidence="7 8">FAM 24106</strain>
    </source>
</reference>
<feature type="signal peptide" evidence="5">
    <location>
        <begin position="1"/>
        <end position="21"/>
    </location>
</feature>
<evidence type="ECO:0000313" key="7">
    <source>
        <dbReference type="EMBL" id="MFL2103147.1"/>
    </source>
</evidence>
<evidence type="ECO:0000256" key="2">
    <source>
        <dbReference type="ARBA" id="ARBA00010333"/>
    </source>
</evidence>
<evidence type="ECO:0000256" key="3">
    <source>
        <dbReference type="ARBA" id="ARBA00022729"/>
    </source>
</evidence>
<dbReference type="RefSeq" id="WP_407142063.1">
    <property type="nucleotide sequence ID" value="NZ_JBGQQI010000017.1"/>
</dbReference>
<evidence type="ECO:0000256" key="1">
    <source>
        <dbReference type="ARBA" id="ARBA00004196"/>
    </source>
</evidence>
<keyword evidence="3 5" id="KW-0732">Signal</keyword>
<accession>A0ABW8UP21</accession>
<dbReference type="Proteomes" id="UP001625374">
    <property type="component" value="Unassembled WGS sequence"/>
</dbReference>
<evidence type="ECO:0000313" key="8">
    <source>
        <dbReference type="Proteomes" id="UP001625374"/>
    </source>
</evidence>
<dbReference type="PROSITE" id="PS51257">
    <property type="entry name" value="PROKAR_LIPOPROTEIN"/>
    <property type="match status" value="1"/>
</dbReference>
<comment type="subcellular location">
    <subcellularLocation>
        <location evidence="1">Cell envelope</location>
    </subcellularLocation>
</comment>
<keyword evidence="8" id="KW-1185">Reference proteome</keyword>
<dbReference type="Gene3D" id="3.40.190.10">
    <property type="entry name" value="Periplasmic binding protein-like II"/>
    <property type="match status" value="2"/>
</dbReference>
<dbReference type="PROSITE" id="PS01039">
    <property type="entry name" value="SBP_BACTERIAL_3"/>
    <property type="match status" value="1"/>
</dbReference>
<evidence type="ECO:0000256" key="4">
    <source>
        <dbReference type="RuleBase" id="RU003744"/>
    </source>
</evidence>
<sequence length="286" mass="31928">MNNKGKVITTIILGSALFLTACGNNSEEDTSSEDNAWNDIQEAGVLRAATSGTYYPNSYHDEETNELTGFEVEILREIGERLDLEVEFTEMGVDGMLTSLNSEQQDIAALSISHAGENADKFNYSIPYKYTYMSMIVREEDNSGIETMEDLDGKKAAGAATTSYMKIAEQYGAELVIYDNATNDQYLWDVANGRTDVIINDYYGQTMALKAFPEIPVKIQEDLFFNPSYTNVSMKLGNDQLTEAVDGALEDMHSDGTLSELSKEYFYGEDVTKEKDMDIMTIEIEE</sequence>